<dbReference type="Proteomes" id="UP000663882">
    <property type="component" value="Unassembled WGS sequence"/>
</dbReference>
<name>A0A814PSY0_9BILA</name>
<feature type="region of interest" description="Disordered" evidence="1">
    <location>
        <begin position="323"/>
        <end position="344"/>
    </location>
</feature>
<comment type="caution">
    <text evidence="2">The sequence shown here is derived from an EMBL/GenBank/DDBJ whole genome shotgun (WGS) entry which is preliminary data.</text>
</comment>
<reference evidence="2" key="1">
    <citation type="submission" date="2021-02" db="EMBL/GenBank/DDBJ databases">
        <authorList>
            <person name="Nowell W R."/>
        </authorList>
    </citation>
    <scope>NUCLEOTIDE SEQUENCE</scope>
</reference>
<accession>A0A814PSY0</accession>
<sequence>MVNNKSISHKIESKLIFILVHGGNNGGIHVISLQTHQCFSSSIVNNINILDYPNLRMLTLRQPTSIQLDIIREHNFPYLEYLVLVKTSNFYFEIVCQFKKLRSCDVWSLKIDNTQSCSSSSIRSLILHNCGPSTLAYLFRHLPQMISFKNEEIETSKMSIGHDTAPQSTTSRRNRWDPLSDSERHKFGVQSTPPLSLRQFIRSTITVIPDGKHWKPTGIHHAPVVHEEQLPNHLPEIVVKPQKNSRPPWCPSGPIKYKRPKSPTAENKRQKSEDVTNDSQSNTNSNLHPKATRKLVKPWNPSGNSYYKPVAYFDPPSLRWSSQQIKQSMPEFKPTIKNSPTNPK</sequence>
<gene>
    <name evidence="2" type="ORF">RFH988_LOCUS19782</name>
</gene>
<feature type="compositionally biased region" description="Polar residues" evidence="1">
    <location>
        <begin position="277"/>
        <end position="287"/>
    </location>
</feature>
<dbReference type="AlphaFoldDB" id="A0A814PSY0"/>
<feature type="compositionally biased region" description="Basic and acidic residues" evidence="1">
    <location>
        <begin position="174"/>
        <end position="186"/>
    </location>
</feature>
<evidence type="ECO:0000313" key="2">
    <source>
        <dbReference type="EMBL" id="CAF1109967.1"/>
    </source>
</evidence>
<feature type="region of interest" description="Disordered" evidence="1">
    <location>
        <begin position="157"/>
        <end position="191"/>
    </location>
</feature>
<dbReference type="EMBL" id="CAJNOO010001178">
    <property type="protein sequence ID" value="CAF1109967.1"/>
    <property type="molecule type" value="Genomic_DNA"/>
</dbReference>
<evidence type="ECO:0000256" key="1">
    <source>
        <dbReference type="SAM" id="MobiDB-lite"/>
    </source>
</evidence>
<dbReference type="OrthoDB" id="10053661at2759"/>
<proteinExistence type="predicted"/>
<feature type="region of interest" description="Disordered" evidence="1">
    <location>
        <begin position="238"/>
        <end position="304"/>
    </location>
</feature>
<protein>
    <submittedName>
        <fullName evidence="2">Uncharacterized protein</fullName>
    </submittedName>
</protein>
<evidence type="ECO:0000313" key="3">
    <source>
        <dbReference type="Proteomes" id="UP000663882"/>
    </source>
</evidence>
<organism evidence="2 3">
    <name type="scientific">Rotaria sordida</name>
    <dbReference type="NCBI Taxonomy" id="392033"/>
    <lineage>
        <taxon>Eukaryota</taxon>
        <taxon>Metazoa</taxon>
        <taxon>Spiralia</taxon>
        <taxon>Gnathifera</taxon>
        <taxon>Rotifera</taxon>
        <taxon>Eurotatoria</taxon>
        <taxon>Bdelloidea</taxon>
        <taxon>Philodinida</taxon>
        <taxon>Philodinidae</taxon>
        <taxon>Rotaria</taxon>
    </lineage>
</organism>